<organism evidence="2 3">
    <name type="scientific">Devosia neptuniae</name>
    <dbReference type="NCBI Taxonomy" id="191302"/>
    <lineage>
        <taxon>Bacteria</taxon>
        <taxon>Pseudomonadati</taxon>
        <taxon>Pseudomonadota</taxon>
        <taxon>Alphaproteobacteria</taxon>
        <taxon>Hyphomicrobiales</taxon>
        <taxon>Devosiaceae</taxon>
        <taxon>Devosia</taxon>
    </lineage>
</organism>
<dbReference type="RefSeq" id="WP_262165367.1">
    <property type="nucleotide sequence ID" value="NZ_CP104964.1"/>
</dbReference>
<proteinExistence type="predicted"/>
<evidence type="ECO:0000313" key="3">
    <source>
        <dbReference type="Proteomes" id="UP001061862"/>
    </source>
</evidence>
<geneLocation type="plasmid" evidence="2 3">
    <name>p_unnamed1</name>
</geneLocation>
<sequence length="92" mass="10115">MTMLSERSQKRTELDACGTEMLAAAMGLAAAAKAARLGFDSHDAATVTKLIRSSFDLRTVWYWSDDSATPARDMPPSISIRTLPEQPTLPWE</sequence>
<accession>A0ABY6C9U6</accession>
<name>A0ABY6C9U6_9HYPH</name>
<keyword evidence="2" id="KW-0614">Plasmid</keyword>
<dbReference type="Proteomes" id="UP001061862">
    <property type="component" value="Plasmid p_unnamed1"/>
</dbReference>
<protein>
    <submittedName>
        <fullName evidence="2">Uncharacterized protein</fullName>
    </submittedName>
</protein>
<feature type="region of interest" description="Disordered" evidence="1">
    <location>
        <begin position="73"/>
        <end position="92"/>
    </location>
</feature>
<keyword evidence="3" id="KW-1185">Reference proteome</keyword>
<evidence type="ECO:0000313" key="2">
    <source>
        <dbReference type="EMBL" id="UXN67857.1"/>
    </source>
</evidence>
<reference evidence="2 3" key="1">
    <citation type="submission" date="2022-09" db="EMBL/GenBank/DDBJ databases">
        <title>Interaction between co-microsymbionts with complementary sets of symbiotic genes in legume-rhizobium systems.</title>
        <authorList>
            <person name="Safronova V."/>
            <person name="Sazanova A."/>
            <person name="Afonin A."/>
            <person name="Chirak E."/>
        </authorList>
    </citation>
    <scope>NUCLEOTIDE SEQUENCE [LARGE SCALE GENOMIC DNA]</scope>
    <source>
        <strain evidence="2 3">A18/4-1</strain>
        <plasmid evidence="2 3">p_unnamed1</plasmid>
    </source>
</reference>
<gene>
    <name evidence="2" type="ORF">N8A98_02005</name>
</gene>
<evidence type="ECO:0000256" key="1">
    <source>
        <dbReference type="SAM" id="MobiDB-lite"/>
    </source>
</evidence>
<dbReference type="EMBL" id="CP104964">
    <property type="protein sequence ID" value="UXN67857.1"/>
    <property type="molecule type" value="Genomic_DNA"/>
</dbReference>